<evidence type="ECO:0000256" key="4">
    <source>
        <dbReference type="ARBA" id="ARBA00023242"/>
    </source>
</evidence>
<feature type="region of interest" description="Disordered" evidence="6">
    <location>
        <begin position="104"/>
        <end position="137"/>
    </location>
</feature>
<dbReference type="Pfam" id="PF00076">
    <property type="entry name" value="RRM_1"/>
    <property type="match status" value="6"/>
</dbReference>
<feature type="region of interest" description="Disordered" evidence="6">
    <location>
        <begin position="507"/>
        <end position="569"/>
    </location>
</feature>
<dbReference type="Gene3D" id="3.30.70.330">
    <property type="match status" value="6"/>
</dbReference>
<evidence type="ECO:0000256" key="2">
    <source>
        <dbReference type="ARBA" id="ARBA00022737"/>
    </source>
</evidence>
<feature type="domain" description="RRM" evidence="7">
    <location>
        <begin position="248"/>
        <end position="326"/>
    </location>
</feature>
<feature type="compositionally biased region" description="Basic and acidic residues" evidence="6">
    <location>
        <begin position="104"/>
        <end position="114"/>
    </location>
</feature>
<feature type="compositionally biased region" description="Acidic residues" evidence="6">
    <location>
        <begin position="558"/>
        <end position="567"/>
    </location>
</feature>
<dbReference type="SUPFAM" id="SSF54928">
    <property type="entry name" value="RNA-binding domain, RBD"/>
    <property type="match status" value="5"/>
</dbReference>
<dbReference type="PANTHER" id="PTHR48039:SF5">
    <property type="entry name" value="RNA-BINDING PROTEIN 28"/>
    <property type="match status" value="1"/>
</dbReference>
<dbReference type="PANTHER" id="PTHR48039">
    <property type="entry name" value="RNA-BINDING MOTIF PROTEIN 14B"/>
    <property type="match status" value="1"/>
</dbReference>
<dbReference type="PROSITE" id="PS50102">
    <property type="entry name" value="RRM"/>
    <property type="match status" value="6"/>
</dbReference>
<dbReference type="InterPro" id="IPR000504">
    <property type="entry name" value="RRM_dom"/>
</dbReference>
<reference evidence="9" key="1">
    <citation type="submission" date="2025-08" db="UniProtKB">
        <authorList>
            <consortium name="RefSeq"/>
        </authorList>
    </citation>
    <scope>IDENTIFICATION</scope>
</reference>
<proteinExistence type="predicted"/>
<feature type="domain" description="RRM" evidence="7">
    <location>
        <begin position="671"/>
        <end position="751"/>
    </location>
</feature>
<keyword evidence="3 5" id="KW-0694">RNA-binding</keyword>
<feature type="domain" description="RRM" evidence="7">
    <location>
        <begin position="430"/>
        <end position="502"/>
    </location>
</feature>
<name>A0ABM0JZA9_APLCA</name>
<dbReference type="SMART" id="SM00360">
    <property type="entry name" value="RRM"/>
    <property type="match status" value="6"/>
</dbReference>
<feature type="compositionally biased region" description="Basic and acidic residues" evidence="6">
    <location>
        <begin position="762"/>
        <end position="772"/>
    </location>
</feature>
<feature type="region of interest" description="Disordered" evidence="6">
    <location>
        <begin position="762"/>
        <end position="785"/>
    </location>
</feature>
<feature type="domain" description="RRM" evidence="7">
    <location>
        <begin position="569"/>
        <end position="652"/>
    </location>
</feature>
<keyword evidence="2" id="KW-0677">Repeat</keyword>
<dbReference type="InterPro" id="IPR051945">
    <property type="entry name" value="RRM_MRD1_RNA_proc_ribogen"/>
</dbReference>
<dbReference type="CDD" id="cd12571">
    <property type="entry name" value="RRM6_RBM19"/>
    <property type="match status" value="1"/>
</dbReference>
<comment type="subcellular location">
    <subcellularLocation>
        <location evidence="1">Nucleus</location>
    </subcellularLocation>
</comment>
<feature type="domain" description="RRM" evidence="7">
    <location>
        <begin position="142"/>
        <end position="217"/>
    </location>
</feature>
<dbReference type="RefSeq" id="XP_005105065.1">
    <property type="nucleotide sequence ID" value="XM_005105008.3"/>
</dbReference>
<dbReference type="InterPro" id="IPR034421">
    <property type="entry name" value="RBM19_RRM6"/>
</dbReference>
<evidence type="ECO:0000256" key="1">
    <source>
        <dbReference type="ARBA" id="ARBA00004123"/>
    </source>
</evidence>
<sequence length="785" mass="87795">MSSRIIIKSLPRDITRDKLVSHVQKICPGVEVTDCNLKYTRDGVFRKFAFVGFNSSQDATTTCRKLNGTFITTTKIQTDMAADVGDGSIKAWSKYSARAKMKELAEGGKKKNNDAEADGETEMTKPQDVEEKEEAKPGRTGFVIKMKGFSGFYSEKTVKEFFKPIKPLKIRIPRNAQKKPMGVAFVEFSTEKDLEQAMGRNKNFINGKKIFLKKSAEEVVEKKASAPPVWEVKAKESEAQVESIGESGRLFVRNLWFGMTEEELEKVFGKFGPLAEVVLPVDPLTKKVKGFAHVVFVFPEHALKAYTELDYTSLHGRLMHILPGRENSSEDVSNEQSSYKKKKDLQQKANSSNSHNWNALFLGANAVADAMAKKYNTDKSRILDSDAKGSVGVRMALGETQIVAETRDFLLSHGVALDSFGQAAGERSKTVILVKNLPTGVTSDELREIFSRHGSVARVVMPPTGITAVVEYLEPSEARQGFLKLNFSKFRSIPLYLEWAPMGVFSTPAPSPVTKVEKKEEKEEDMDAKEGDEDDKDDNNNDGDDGGNDDGQMKTEQDESTEPEPEEGSTIFVKNLNFATTDEQLRQHFCDVGTVQSATVAKKKDPKKPGELLSMGYGFVQFMKKAEAMEALKMLQNSDLEGHKLELKLSTRPASQVRGRQKQVATKQTSSKILVRNIPFEANKKEIEELFKVFGELKFVRLPKKLRGTGPHRGFAFVDFLTKEDAKRAFNALCHSTHLYGRRLVLEWAEAEESLDELRRKTAQHFSDDGPKKKVSKSSIMKDLE</sequence>
<dbReference type="Proteomes" id="UP000694888">
    <property type="component" value="Unplaced"/>
</dbReference>
<feature type="region of interest" description="Disordered" evidence="6">
    <location>
        <begin position="325"/>
        <end position="348"/>
    </location>
</feature>
<evidence type="ECO:0000256" key="5">
    <source>
        <dbReference type="PROSITE-ProRule" id="PRU00176"/>
    </source>
</evidence>
<accession>A0ABM0JZA9</accession>
<evidence type="ECO:0000256" key="3">
    <source>
        <dbReference type="ARBA" id="ARBA00022884"/>
    </source>
</evidence>
<dbReference type="InterPro" id="IPR012677">
    <property type="entry name" value="Nucleotide-bd_a/b_plait_sf"/>
</dbReference>
<dbReference type="CDD" id="cd12318">
    <property type="entry name" value="RRM5_RBM19_like"/>
    <property type="match status" value="1"/>
</dbReference>
<evidence type="ECO:0000259" key="7">
    <source>
        <dbReference type="PROSITE" id="PS50102"/>
    </source>
</evidence>
<feature type="compositionally biased region" description="Basic and acidic residues" evidence="6">
    <location>
        <begin position="122"/>
        <end position="137"/>
    </location>
</feature>
<dbReference type="InterPro" id="IPR035979">
    <property type="entry name" value="RBD_domain_sf"/>
</dbReference>
<evidence type="ECO:0000313" key="9">
    <source>
        <dbReference type="RefSeq" id="XP_005105065.1"/>
    </source>
</evidence>
<organism evidence="8 9">
    <name type="scientific">Aplysia californica</name>
    <name type="common">California sea hare</name>
    <dbReference type="NCBI Taxonomy" id="6500"/>
    <lineage>
        <taxon>Eukaryota</taxon>
        <taxon>Metazoa</taxon>
        <taxon>Spiralia</taxon>
        <taxon>Lophotrochozoa</taxon>
        <taxon>Mollusca</taxon>
        <taxon>Gastropoda</taxon>
        <taxon>Heterobranchia</taxon>
        <taxon>Euthyneura</taxon>
        <taxon>Tectipleura</taxon>
        <taxon>Aplysiida</taxon>
        <taxon>Aplysioidea</taxon>
        <taxon>Aplysiidae</taxon>
        <taxon>Aplysia</taxon>
    </lineage>
</organism>
<dbReference type="GeneID" id="101857507"/>
<keyword evidence="4" id="KW-0539">Nucleus</keyword>
<evidence type="ECO:0000313" key="8">
    <source>
        <dbReference type="Proteomes" id="UP000694888"/>
    </source>
</evidence>
<evidence type="ECO:0000256" key="6">
    <source>
        <dbReference type="SAM" id="MobiDB-lite"/>
    </source>
</evidence>
<feature type="domain" description="RRM" evidence="7">
    <location>
        <begin position="3"/>
        <end position="83"/>
    </location>
</feature>
<dbReference type="InterPro" id="IPR034423">
    <property type="entry name" value="RBM19_RRM5"/>
</dbReference>
<keyword evidence="8" id="KW-1185">Reference proteome</keyword>
<protein>
    <submittedName>
        <fullName evidence="9">Probable RNA-binding protein 19</fullName>
    </submittedName>
</protein>
<gene>
    <name evidence="9" type="primary">LOC101857507</name>
</gene>
<feature type="compositionally biased region" description="Acidic residues" evidence="6">
    <location>
        <begin position="522"/>
        <end position="548"/>
    </location>
</feature>